<reference evidence="1" key="1">
    <citation type="journal article" date="2017" name="Nature">
        <title>The sunflower genome provides insights into oil metabolism, flowering and Asterid evolution.</title>
        <authorList>
            <person name="Badouin H."/>
            <person name="Gouzy J."/>
            <person name="Grassa C.J."/>
            <person name="Murat F."/>
            <person name="Staton S.E."/>
            <person name="Cottret L."/>
            <person name="Lelandais-Briere C."/>
            <person name="Owens G.L."/>
            <person name="Carrere S."/>
            <person name="Mayjonade B."/>
            <person name="Legrand L."/>
            <person name="Gill N."/>
            <person name="Kane N.C."/>
            <person name="Bowers J.E."/>
            <person name="Hubner S."/>
            <person name="Bellec A."/>
            <person name="Berard A."/>
            <person name="Berges H."/>
            <person name="Blanchet N."/>
            <person name="Boniface M.C."/>
            <person name="Brunel D."/>
            <person name="Catrice O."/>
            <person name="Chaidir N."/>
            <person name="Claudel C."/>
            <person name="Donnadieu C."/>
            <person name="Faraut T."/>
            <person name="Fievet G."/>
            <person name="Helmstetter N."/>
            <person name="King M."/>
            <person name="Knapp S.J."/>
            <person name="Lai Z."/>
            <person name="Le Paslier M.C."/>
            <person name="Lippi Y."/>
            <person name="Lorenzon L."/>
            <person name="Mandel J.R."/>
            <person name="Marage G."/>
            <person name="Marchand G."/>
            <person name="Marquand E."/>
            <person name="Bret-Mestries E."/>
            <person name="Morien E."/>
            <person name="Nambeesan S."/>
            <person name="Nguyen T."/>
            <person name="Pegot-Espagnet P."/>
            <person name="Pouilly N."/>
            <person name="Raftis F."/>
            <person name="Sallet E."/>
            <person name="Schiex T."/>
            <person name="Thomas J."/>
            <person name="Vandecasteele C."/>
            <person name="Vares D."/>
            <person name="Vear F."/>
            <person name="Vautrin S."/>
            <person name="Crespi M."/>
            <person name="Mangin B."/>
            <person name="Burke J.M."/>
            <person name="Salse J."/>
            <person name="Munos S."/>
            <person name="Vincourt P."/>
            <person name="Rieseberg L.H."/>
            <person name="Langlade N.B."/>
        </authorList>
    </citation>
    <scope>NUCLEOTIDE SEQUENCE</scope>
    <source>
        <tissue evidence="1">Leaves</tissue>
    </source>
</reference>
<dbReference type="Proteomes" id="UP000215914">
    <property type="component" value="Unassembled WGS sequence"/>
</dbReference>
<reference evidence="1" key="2">
    <citation type="submission" date="2020-06" db="EMBL/GenBank/DDBJ databases">
        <title>Helianthus annuus Genome sequencing and assembly Release 2.</title>
        <authorList>
            <person name="Gouzy J."/>
            <person name="Langlade N."/>
            <person name="Munos S."/>
        </authorList>
    </citation>
    <scope>NUCLEOTIDE SEQUENCE</scope>
    <source>
        <tissue evidence="1">Leaves</tissue>
    </source>
</reference>
<organism evidence="1 2">
    <name type="scientific">Helianthus annuus</name>
    <name type="common">Common sunflower</name>
    <dbReference type="NCBI Taxonomy" id="4232"/>
    <lineage>
        <taxon>Eukaryota</taxon>
        <taxon>Viridiplantae</taxon>
        <taxon>Streptophyta</taxon>
        <taxon>Embryophyta</taxon>
        <taxon>Tracheophyta</taxon>
        <taxon>Spermatophyta</taxon>
        <taxon>Magnoliopsida</taxon>
        <taxon>eudicotyledons</taxon>
        <taxon>Gunneridae</taxon>
        <taxon>Pentapetalae</taxon>
        <taxon>asterids</taxon>
        <taxon>campanulids</taxon>
        <taxon>Asterales</taxon>
        <taxon>Asteraceae</taxon>
        <taxon>Asteroideae</taxon>
        <taxon>Heliantheae alliance</taxon>
        <taxon>Heliantheae</taxon>
        <taxon>Helianthus</taxon>
    </lineage>
</organism>
<name>A0A9K3NQ15_HELAN</name>
<dbReference type="EMBL" id="MNCJ02000320">
    <property type="protein sequence ID" value="KAF5807740.1"/>
    <property type="molecule type" value="Genomic_DNA"/>
</dbReference>
<sequence>MLHLINIKCISYLTKHHYFSTKLVTCSCDGTRTPPPITGCVRMGGHPMISFIYLLDMLCTIET</sequence>
<gene>
    <name evidence="1" type="ORF">HanXRQr2_Chr05g0237031</name>
</gene>
<evidence type="ECO:0000313" key="1">
    <source>
        <dbReference type="EMBL" id="KAF5807740.1"/>
    </source>
</evidence>
<dbReference type="AlphaFoldDB" id="A0A9K3NQ15"/>
<comment type="caution">
    <text evidence="1">The sequence shown here is derived from an EMBL/GenBank/DDBJ whole genome shotgun (WGS) entry which is preliminary data.</text>
</comment>
<accession>A0A9K3NQ15</accession>
<protein>
    <submittedName>
        <fullName evidence="1">Uncharacterized protein</fullName>
    </submittedName>
</protein>
<keyword evidence="2" id="KW-1185">Reference proteome</keyword>
<proteinExistence type="predicted"/>
<evidence type="ECO:0000313" key="2">
    <source>
        <dbReference type="Proteomes" id="UP000215914"/>
    </source>
</evidence>
<dbReference type="Gramene" id="mRNA:HanXRQr2_Chr05g0237031">
    <property type="protein sequence ID" value="CDS:HanXRQr2_Chr05g0237031.1"/>
    <property type="gene ID" value="HanXRQr2_Chr05g0237031"/>
</dbReference>